<protein>
    <submittedName>
        <fullName evidence="1">Uncharacterized protein</fullName>
    </submittedName>
</protein>
<gene>
    <name evidence="1" type="ORF">B0T21DRAFT_352132</name>
</gene>
<organism evidence="1 2">
    <name type="scientific">Apiosordaria backusii</name>
    <dbReference type="NCBI Taxonomy" id="314023"/>
    <lineage>
        <taxon>Eukaryota</taxon>
        <taxon>Fungi</taxon>
        <taxon>Dikarya</taxon>
        <taxon>Ascomycota</taxon>
        <taxon>Pezizomycotina</taxon>
        <taxon>Sordariomycetes</taxon>
        <taxon>Sordariomycetidae</taxon>
        <taxon>Sordariales</taxon>
        <taxon>Lasiosphaeriaceae</taxon>
        <taxon>Apiosordaria</taxon>
    </lineage>
</organism>
<dbReference type="Proteomes" id="UP001172159">
    <property type="component" value="Unassembled WGS sequence"/>
</dbReference>
<name>A0AA40AJ07_9PEZI</name>
<evidence type="ECO:0000313" key="1">
    <source>
        <dbReference type="EMBL" id="KAK0716724.1"/>
    </source>
</evidence>
<evidence type="ECO:0000313" key="2">
    <source>
        <dbReference type="Proteomes" id="UP001172159"/>
    </source>
</evidence>
<reference evidence="1" key="1">
    <citation type="submission" date="2023-06" db="EMBL/GenBank/DDBJ databases">
        <title>Genome-scale phylogeny and comparative genomics of the fungal order Sordariales.</title>
        <authorList>
            <consortium name="Lawrence Berkeley National Laboratory"/>
            <person name="Hensen N."/>
            <person name="Bonometti L."/>
            <person name="Westerberg I."/>
            <person name="Brannstrom I.O."/>
            <person name="Guillou S."/>
            <person name="Cros-Aarteil S."/>
            <person name="Calhoun S."/>
            <person name="Haridas S."/>
            <person name="Kuo A."/>
            <person name="Mondo S."/>
            <person name="Pangilinan J."/>
            <person name="Riley R."/>
            <person name="Labutti K."/>
            <person name="Andreopoulos B."/>
            <person name="Lipzen A."/>
            <person name="Chen C."/>
            <person name="Yanf M."/>
            <person name="Daum C."/>
            <person name="Ng V."/>
            <person name="Clum A."/>
            <person name="Steindorff A."/>
            <person name="Ohm R."/>
            <person name="Martin F."/>
            <person name="Silar P."/>
            <person name="Natvig D."/>
            <person name="Lalanne C."/>
            <person name="Gautier V."/>
            <person name="Ament-Velasquez S.L."/>
            <person name="Kruys A."/>
            <person name="Hutchinson M.I."/>
            <person name="Powell A.J."/>
            <person name="Barry K."/>
            <person name="Miller A.N."/>
            <person name="Grigoriev I.V."/>
            <person name="Debuchy R."/>
            <person name="Gladieux P."/>
            <person name="Thoren M.H."/>
            <person name="Johannesson H."/>
        </authorList>
    </citation>
    <scope>NUCLEOTIDE SEQUENCE</scope>
    <source>
        <strain evidence="1">CBS 540.89</strain>
    </source>
</reference>
<dbReference type="AlphaFoldDB" id="A0AA40AJ07"/>
<keyword evidence="2" id="KW-1185">Reference proteome</keyword>
<dbReference type="EMBL" id="JAUKTV010000014">
    <property type="protein sequence ID" value="KAK0716724.1"/>
    <property type="molecule type" value="Genomic_DNA"/>
</dbReference>
<sequence length="200" mass="22726">MASGFVASTRELDSPPSDFFGPSAVREAIPIPWGQYVLCQRGTAKVLAILNGTLKLYAHDTFSESQNPHHMCYWELEEDSKGWLVLRHSETGLTACMEERCLVDSTDLESCPKFREGSMEWSQQFVYRLVHGFGYHLLYKGARGRLAPIVCNSNDFLKLRRDHFTAAAPVEWEFVKVGDQFRKFRAKEAGSTPMKAIEIE</sequence>
<proteinExistence type="predicted"/>
<comment type="caution">
    <text evidence="1">The sequence shown here is derived from an EMBL/GenBank/DDBJ whole genome shotgun (WGS) entry which is preliminary data.</text>
</comment>
<accession>A0AA40AJ07</accession>